<protein>
    <submittedName>
        <fullName evidence="1">Uncharacterized protein</fullName>
    </submittedName>
</protein>
<gene>
    <name evidence="1" type="ORF">CC77DRAFT_356845</name>
</gene>
<reference evidence="1 2" key="1">
    <citation type="submission" date="2016-05" db="EMBL/GenBank/DDBJ databases">
        <title>Comparative analysis of secretome profiles of manganese(II)-oxidizing ascomycete fungi.</title>
        <authorList>
            <consortium name="DOE Joint Genome Institute"/>
            <person name="Zeiner C.A."/>
            <person name="Purvine S.O."/>
            <person name="Zink E.M."/>
            <person name="Wu S."/>
            <person name="Pasa-Tolic L."/>
            <person name="Chaput D.L."/>
            <person name="Haridas S."/>
            <person name="Grigoriev I.V."/>
            <person name="Santelli C.M."/>
            <person name="Hansel C.M."/>
        </authorList>
    </citation>
    <scope>NUCLEOTIDE SEQUENCE [LARGE SCALE GENOMIC DNA]</scope>
    <source>
        <strain evidence="1 2">SRC1lrK2f</strain>
    </source>
</reference>
<dbReference type="AlphaFoldDB" id="A0A177DBG3"/>
<keyword evidence="2" id="KW-1185">Reference proteome</keyword>
<dbReference type="VEuPathDB" id="FungiDB:CC77DRAFT_356845"/>
<dbReference type="GeneID" id="29116948"/>
<evidence type="ECO:0000313" key="1">
    <source>
        <dbReference type="EMBL" id="OAG16828.1"/>
    </source>
</evidence>
<organism evidence="1 2">
    <name type="scientific">Alternaria alternata</name>
    <name type="common">Alternaria rot fungus</name>
    <name type="synonym">Torula alternata</name>
    <dbReference type="NCBI Taxonomy" id="5599"/>
    <lineage>
        <taxon>Eukaryota</taxon>
        <taxon>Fungi</taxon>
        <taxon>Dikarya</taxon>
        <taxon>Ascomycota</taxon>
        <taxon>Pezizomycotina</taxon>
        <taxon>Dothideomycetes</taxon>
        <taxon>Pleosporomycetidae</taxon>
        <taxon>Pleosporales</taxon>
        <taxon>Pleosporineae</taxon>
        <taxon>Pleosporaceae</taxon>
        <taxon>Alternaria</taxon>
        <taxon>Alternaria sect. Alternaria</taxon>
        <taxon>Alternaria alternata complex</taxon>
    </lineage>
</organism>
<dbReference type="KEGG" id="aalt:CC77DRAFT_356845"/>
<sequence>MTNAMKVSTYKSSRPLLVHRVVYVASLGRHVLDSSILPTFRAENCERLQGNVKVPGKPQNNTPPRTFSPVPAFQHQIAASLAQNTRRFISATRHQPHPAITARMSHTSTMPSSSTCRESYRLCPKHMQNRLKLLECKESRITQSEMECLAYVILQMGTDCDVDGPAYETRTSTRRITVNYKRLRAFIVYSQSRNHP</sequence>
<dbReference type="Proteomes" id="UP000077248">
    <property type="component" value="Unassembled WGS sequence"/>
</dbReference>
<dbReference type="RefSeq" id="XP_018382249.1">
    <property type="nucleotide sequence ID" value="XM_018531354.1"/>
</dbReference>
<dbReference type="EMBL" id="KV441488">
    <property type="protein sequence ID" value="OAG16828.1"/>
    <property type="molecule type" value="Genomic_DNA"/>
</dbReference>
<name>A0A177DBG3_ALTAL</name>
<accession>A0A177DBG3</accession>
<proteinExistence type="predicted"/>
<evidence type="ECO:0000313" key="2">
    <source>
        <dbReference type="Proteomes" id="UP000077248"/>
    </source>
</evidence>